<dbReference type="GO" id="GO:0043138">
    <property type="term" value="F:3'-5' DNA helicase activity"/>
    <property type="evidence" value="ECO:0007669"/>
    <property type="project" value="UniProtKB-EC"/>
</dbReference>
<keyword evidence="3 12" id="KW-0378">Hydrolase</keyword>
<dbReference type="PROSITE" id="PS51198">
    <property type="entry name" value="UVRD_HELICASE_ATP_BIND"/>
    <property type="match status" value="1"/>
</dbReference>
<dbReference type="InterPro" id="IPR014017">
    <property type="entry name" value="DNA_helicase_UvrD-like_C"/>
</dbReference>
<dbReference type="Pfam" id="PF00580">
    <property type="entry name" value="UvrD-helicase"/>
    <property type="match status" value="1"/>
</dbReference>
<comment type="similarity">
    <text evidence="1">Belongs to the helicase family. UvrD subfamily.</text>
</comment>
<dbReference type="EC" id="5.6.2.4" evidence="9"/>
<dbReference type="RefSeq" id="WP_036869846.1">
    <property type="nucleotide sequence ID" value="NZ_JRNJ01000053.1"/>
</dbReference>
<organism evidence="14 15">
    <name type="scientific">Prevotella histicola JCM 15637 = DNF00424</name>
    <dbReference type="NCBI Taxonomy" id="1236504"/>
    <lineage>
        <taxon>Bacteria</taxon>
        <taxon>Pseudomonadati</taxon>
        <taxon>Bacteroidota</taxon>
        <taxon>Bacteroidia</taxon>
        <taxon>Bacteroidales</taxon>
        <taxon>Prevotellaceae</taxon>
        <taxon>Prevotella</taxon>
    </lineage>
</organism>
<evidence type="ECO:0000256" key="7">
    <source>
        <dbReference type="ARBA" id="ARBA00023235"/>
    </source>
</evidence>
<dbReference type="GO" id="GO:0016787">
    <property type="term" value="F:hydrolase activity"/>
    <property type="evidence" value="ECO:0007669"/>
    <property type="project" value="UniProtKB-UniRule"/>
</dbReference>
<dbReference type="CDD" id="cd17932">
    <property type="entry name" value="DEXQc_UvrD"/>
    <property type="match status" value="1"/>
</dbReference>
<dbReference type="PANTHER" id="PTHR11070:SF2">
    <property type="entry name" value="ATP-DEPENDENT DNA HELICASE SRS2"/>
    <property type="match status" value="1"/>
</dbReference>
<dbReference type="SUPFAM" id="SSF52540">
    <property type="entry name" value="P-loop containing nucleoside triphosphate hydrolases"/>
    <property type="match status" value="1"/>
</dbReference>
<dbReference type="GO" id="GO:0003677">
    <property type="term" value="F:DNA binding"/>
    <property type="evidence" value="ECO:0007669"/>
    <property type="project" value="UniProtKB-KW"/>
</dbReference>
<evidence type="ECO:0000313" key="15">
    <source>
        <dbReference type="Proteomes" id="UP000029533"/>
    </source>
</evidence>
<name>A0AAW3FGB9_9BACT</name>
<dbReference type="InterPro" id="IPR013986">
    <property type="entry name" value="DExx_box_DNA_helicase_dom_sf"/>
</dbReference>
<evidence type="ECO:0000259" key="13">
    <source>
        <dbReference type="PROSITE" id="PS51198"/>
    </source>
</evidence>
<reference evidence="14 15" key="1">
    <citation type="submission" date="2014-07" db="EMBL/GenBank/DDBJ databases">
        <authorList>
            <person name="McCorrison J."/>
            <person name="Sanka R."/>
            <person name="Torralba M."/>
            <person name="Gillis M."/>
            <person name="Haft D.H."/>
            <person name="Methe B."/>
            <person name="Sutton G."/>
            <person name="Nelson K.E."/>
        </authorList>
    </citation>
    <scope>NUCLEOTIDE SEQUENCE [LARGE SCALE GENOMIC DNA]</scope>
    <source>
        <strain evidence="14 15">DNF00424</strain>
    </source>
</reference>
<dbReference type="Proteomes" id="UP000029533">
    <property type="component" value="Unassembled WGS sequence"/>
</dbReference>
<evidence type="ECO:0000256" key="12">
    <source>
        <dbReference type="PROSITE-ProRule" id="PRU00560"/>
    </source>
</evidence>
<dbReference type="PANTHER" id="PTHR11070">
    <property type="entry name" value="UVRD / RECB / PCRA DNA HELICASE FAMILY MEMBER"/>
    <property type="match status" value="1"/>
</dbReference>
<dbReference type="InterPro" id="IPR027417">
    <property type="entry name" value="P-loop_NTPase"/>
</dbReference>
<evidence type="ECO:0000313" key="14">
    <source>
        <dbReference type="EMBL" id="KGF27444.1"/>
    </source>
</evidence>
<comment type="caution">
    <text evidence="14">The sequence shown here is derived from an EMBL/GenBank/DDBJ whole genome shotgun (WGS) entry which is preliminary data.</text>
</comment>
<protein>
    <recommendedName>
        <fullName evidence="9">DNA 3'-5' helicase</fullName>
        <ecNumber evidence="9">5.6.2.4</ecNumber>
    </recommendedName>
    <alternativeName>
        <fullName evidence="10">DNA 3'-5' helicase II</fullName>
    </alternativeName>
</protein>
<evidence type="ECO:0000256" key="9">
    <source>
        <dbReference type="ARBA" id="ARBA00034808"/>
    </source>
</evidence>
<feature type="binding site" evidence="12">
    <location>
        <begin position="24"/>
        <end position="31"/>
    </location>
    <ligand>
        <name>ATP</name>
        <dbReference type="ChEBI" id="CHEBI:30616"/>
    </ligand>
</feature>
<dbReference type="Gene3D" id="1.10.10.160">
    <property type="match status" value="1"/>
</dbReference>
<evidence type="ECO:0000256" key="6">
    <source>
        <dbReference type="ARBA" id="ARBA00023125"/>
    </source>
</evidence>
<evidence type="ECO:0000256" key="1">
    <source>
        <dbReference type="ARBA" id="ARBA00009922"/>
    </source>
</evidence>
<evidence type="ECO:0000256" key="3">
    <source>
        <dbReference type="ARBA" id="ARBA00022801"/>
    </source>
</evidence>
<keyword evidence="6" id="KW-0238">DNA-binding</keyword>
<dbReference type="GO" id="GO:0005524">
    <property type="term" value="F:ATP binding"/>
    <property type="evidence" value="ECO:0007669"/>
    <property type="project" value="UniProtKB-UniRule"/>
</dbReference>
<dbReference type="GO" id="GO:0000725">
    <property type="term" value="P:recombinational repair"/>
    <property type="evidence" value="ECO:0007669"/>
    <property type="project" value="TreeGrafter"/>
</dbReference>
<dbReference type="Pfam" id="PF13361">
    <property type="entry name" value="UvrD_C"/>
    <property type="match status" value="1"/>
</dbReference>
<gene>
    <name evidence="14" type="ORF">HMPREF2132_05875</name>
</gene>
<dbReference type="InterPro" id="IPR000212">
    <property type="entry name" value="DNA_helicase_UvrD/REP"/>
</dbReference>
<dbReference type="EMBL" id="JRNJ01000053">
    <property type="protein sequence ID" value="KGF27444.1"/>
    <property type="molecule type" value="Genomic_DNA"/>
</dbReference>
<keyword evidence="2 12" id="KW-0547">Nucleotide-binding</keyword>
<dbReference type="Gene3D" id="3.40.50.300">
    <property type="entry name" value="P-loop containing nucleotide triphosphate hydrolases"/>
    <property type="match status" value="3"/>
</dbReference>
<dbReference type="InterPro" id="IPR014016">
    <property type="entry name" value="UvrD-like_ATP-bd"/>
</dbReference>
<accession>A0AAW3FGB9</accession>
<dbReference type="AlphaFoldDB" id="A0AAW3FGB9"/>
<comment type="catalytic activity">
    <reaction evidence="8">
        <text>Couples ATP hydrolysis with the unwinding of duplex DNA by translocating in the 3'-5' direction.</text>
        <dbReference type="EC" id="5.6.2.4"/>
    </reaction>
</comment>
<evidence type="ECO:0000256" key="5">
    <source>
        <dbReference type="ARBA" id="ARBA00022840"/>
    </source>
</evidence>
<proteinExistence type="inferred from homology"/>
<comment type="catalytic activity">
    <reaction evidence="11">
        <text>ATP + H2O = ADP + phosphate + H(+)</text>
        <dbReference type="Rhea" id="RHEA:13065"/>
        <dbReference type="ChEBI" id="CHEBI:15377"/>
        <dbReference type="ChEBI" id="CHEBI:15378"/>
        <dbReference type="ChEBI" id="CHEBI:30616"/>
        <dbReference type="ChEBI" id="CHEBI:43474"/>
        <dbReference type="ChEBI" id="CHEBI:456216"/>
        <dbReference type="EC" id="5.6.2.4"/>
    </reaction>
</comment>
<keyword evidence="4 12" id="KW-0347">Helicase</keyword>
<sequence length="591" mass="67486">MTFNELNDEQKQAVKQEGNVLLTACPGSGKTRVIIHKLAYVASHFDETCKKKVAAVTFTVRAAEEIFRRVNALGINCDHVWSGTLHAFCLEWILKPYSCYVPALKNGFSIADETFCSELVSNLKAKYKIKQTEPINFQFQRDGSCVETNNVKLKLLDDYHTFLKEKKLIDFEQILCYSYEILTGNPKISKVLSNLFKLVCVDEYQDTQELLYAIISTIIKSGKGNTSLFLVGDIDQAIYTSLGGVAKSLDEIQAELDNLPVTPLTLAGNYRSSQRIIDFYSNFQTQPIVINAVGSNAEKRGLITLNQTVDKSNIVDEIARLIQNSLDKGIPEDEICVLVPQWRLITSVSKKLRVALPNVNFDASGLSPMSKNRDNIWYKLSRLFLTERNPKIYSARYRWATELIDGFRDITNTEFSERYSSERNLLRLINSINSNKEEGIDYLKDCFMQFLKTVEIDYTKHPLLVELWDFYFTSIRKRIEDSNFKIPSDIQSFKRFYRERAGVVINTCVGVKGEEFETVIAYGLLKGLIPHWNDILAQKGIEASKKLLYVICSRAKTNLHLISETGRKTKAENAYKMTDELKNISFQYDVI</sequence>
<evidence type="ECO:0000256" key="2">
    <source>
        <dbReference type="ARBA" id="ARBA00022741"/>
    </source>
</evidence>
<evidence type="ECO:0000256" key="8">
    <source>
        <dbReference type="ARBA" id="ARBA00034617"/>
    </source>
</evidence>
<keyword evidence="5 12" id="KW-0067">ATP-binding</keyword>
<evidence type="ECO:0000256" key="10">
    <source>
        <dbReference type="ARBA" id="ARBA00034923"/>
    </source>
</evidence>
<evidence type="ECO:0000256" key="11">
    <source>
        <dbReference type="ARBA" id="ARBA00048988"/>
    </source>
</evidence>
<evidence type="ECO:0000256" key="4">
    <source>
        <dbReference type="ARBA" id="ARBA00022806"/>
    </source>
</evidence>
<feature type="domain" description="UvrD-like helicase ATP-binding" evidence="13">
    <location>
        <begin position="3"/>
        <end position="273"/>
    </location>
</feature>
<keyword evidence="7" id="KW-0413">Isomerase</keyword>